<gene>
    <name evidence="2" type="ORF">LY79DRAFT_577176</name>
</gene>
<comment type="caution">
    <text evidence="2">The sequence shown here is derived from an EMBL/GenBank/DDBJ whole genome shotgun (WGS) entry which is preliminary data.</text>
</comment>
<name>A0AAD8V860_9PEZI</name>
<dbReference type="Proteomes" id="UP001230504">
    <property type="component" value="Unassembled WGS sequence"/>
</dbReference>
<dbReference type="RefSeq" id="XP_060417452.1">
    <property type="nucleotide sequence ID" value="XM_060559860.1"/>
</dbReference>
<accession>A0AAD8V860</accession>
<feature type="region of interest" description="Disordered" evidence="1">
    <location>
        <begin position="73"/>
        <end position="103"/>
    </location>
</feature>
<organism evidence="2 3">
    <name type="scientific">Colletotrichum navitas</name>
    <dbReference type="NCBI Taxonomy" id="681940"/>
    <lineage>
        <taxon>Eukaryota</taxon>
        <taxon>Fungi</taxon>
        <taxon>Dikarya</taxon>
        <taxon>Ascomycota</taxon>
        <taxon>Pezizomycotina</taxon>
        <taxon>Sordariomycetes</taxon>
        <taxon>Hypocreomycetidae</taxon>
        <taxon>Glomerellales</taxon>
        <taxon>Glomerellaceae</taxon>
        <taxon>Colletotrichum</taxon>
        <taxon>Colletotrichum graminicola species complex</taxon>
    </lineage>
</organism>
<protein>
    <submittedName>
        <fullName evidence="2">Uncharacterized protein</fullName>
    </submittedName>
</protein>
<dbReference type="EMBL" id="JAHLJV010000011">
    <property type="protein sequence ID" value="KAK1596599.1"/>
    <property type="molecule type" value="Genomic_DNA"/>
</dbReference>
<evidence type="ECO:0000313" key="2">
    <source>
        <dbReference type="EMBL" id="KAK1596599.1"/>
    </source>
</evidence>
<proteinExistence type="predicted"/>
<evidence type="ECO:0000313" key="3">
    <source>
        <dbReference type="Proteomes" id="UP001230504"/>
    </source>
</evidence>
<dbReference type="GeneID" id="85444100"/>
<keyword evidence="3" id="KW-1185">Reference proteome</keyword>
<reference evidence="2" key="1">
    <citation type="submission" date="2021-06" db="EMBL/GenBank/DDBJ databases">
        <title>Comparative genomics, transcriptomics and evolutionary studies reveal genomic signatures of adaptation to plant cell wall in hemibiotrophic fungi.</title>
        <authorList>
            <consortium name="DOE Joint Genome Institute"/>
            <person name="Baroncelli R."/>
            <person name="Diaz J.F."/>
            <person name="Benocci T."/>
            <person name="Peng M."/>
            <person name="Battaglia E."/>
            <person name="Haridas S."/>
            <person name="Andreopoulos W."/>
            <person name="Labutti K."/>
            <person name="Pangilinan J."/>
            <person name="Floch G.L."/>
            <person name="Makela M.R."/>
            <person name="Henrissat B."/>
            <person name="Grigoriev I.V."/>
            <person name="Crouch J.A."/>
            <person name="De Vries R.P."/>
            <person name="Sukno S.A."/>
            <person name="Thon M.R."/>
        </authorList>
    </citation>
    <scope>NUCLEOTIDE SEQUENCE</scope>
    <source>
        <strain evidence="2">CBS 125086</strain>
    </source>
</reference>
<dbReference type="AlphaFoldDB" id="A0AAD8V860"/>
<sequence>MTGNGRARQSLAFLPLTANRIHEPHDFQDWRMVPRCGSPGCLWPSLGRQGPDIPPPQGTPGMTNGVLEKIRRRPGGALIENEPARPPRQPGSELPPGPDWTPR</sequence>
<feature type="compositionally biased region" description="Pro residues" evidence="1">
    <location>
        <begin position="84"/>
        <end position="103"/>
    </location>
</feature>
<evidence type="ECO:0000256" key="1">
    <source>
        <dbReference type="SAM" id="MobiDB-lite"/>
    </source>
</evidence>